<gene>
    <name evidence="2" type="ORF">Pmani_039873</name>
</gene>
<sequence>MGRRDTISDMKAPNTTTPPEGERMSQAKQKGVRLMVVAVGERLDTRSTTLGNDEDNKGRKFRLSCSFVRPSTFRQRDGGRYENPEDYGK</sequence>
<keyword evidence="3" id="KW-1185">Reference proteome</keyword>
<protein>
    <submittedName>
        <fullName evidence="2">Uncharacterized protein</fullName>
    </submittedName>
</protein>
<comment type="caution">
    <text evidence="2">The sequence shown here is derived from an EMBL/GenBank/DDBJ whole genome shotgun (WGS) entry which is preliminary data.</text>
</comment>
<feature type="region of interest" description="Disordered" evidence="1">
    <location>
        <begin position="1"/>
        <end position="30"/>
    </location>
</feature>
<dbReference type="EMBL" id="JAWZYT010007128">
    <property type="protein sequence ID" value="KAK4287047.1"/>
    <property type="molecule type" value="Genomic_DNA"/>
</dbReference>
<evidence type="ECO:0000313" key="3">
    <source>
        <dbReference type="Proteomes" id="UP001292094"/>
    </source>
</evidence>
<name>A0AAE1NDF3_9EUCA</name>
<evidence type="ECO:0000256" key="1">
    <source>
        <dbReference type="SAM" id="MobiDB-lite"/>
    </source>
</evidence>
<organism evidence="2 3">
    <name type="scientific">Petrolisthes manimaculis</name>
    <dbReference type="NCBI Taxonomy" id="1843537"/>
    <lineage>
        <taxon>Eukaryota</taxon>
        <taxon>Metazoa</taxon>
        <taxon>Ecdysozoa</taxon>
        <taxon>Arthropoda</taxon>
        <taxon>Crustacea</taxon>
        <taxon>Multicrustacea</taxon>
        <taxon>Malacostraca</taxon>
        <taxon>Eumalacostraca</taxon>
        <taxon>Eucarida</taxon>
        <taxon>Decapoda</taxon>
        <taxon>Pleocyemata</taxon>
        <taxon>Anomura</taxon>
        <taxon>Galatheoidea</taxon>
        <taxon>Porcellanidae</taxon>
        <taxon>Petrolisthes</taxon>
    </lineage>
</organism>
<dbReference type="Proteomes" id="UP001292094">
    <property type="component" value="Unassembled WGS sequence"/>
</dbReference>
<dbReference type="AlphaFoldDB" id="A0AAE1NDF3"/>
<accession>A0AAE1NDF3</accession>
<proteinExistence type="predicted"/>
<reference evidence="2" key="1">
    <citation type="submission" date="2023-11" db="EMBL/GenBank/DDBJ databases">
        <title>Genome assemblies of two species of porcelain crab, Petrolisthes cinctipes and Petrolisthes manimaculis (Anomura: Porcellanidae).</title>
        <authorList>
            <person name="Angst P."/>
        </authorList>
    </citation>
    <scope>NUCLEOTIDE SEQUENCE</scope>
    <source>
        <strain evidence="2">PB745_02</strain>
        <tissue evidence="2">Gill</tissue>
    </source>
</reference>
<evidence type="ECO:0000313" key="2">
    <source>
        <dbReference type="EMBL" id="KAK4287047.1"/>
    </source>
</evidence>